<evidence type="ECO:0000313" key="1">
    <source>
        <dbReference type="EMBL" id="PRY19230.1"/>
    </source>
</evidence>
<proteinExistence type="predicted"/>
<dbReference type="Proteomes" id="UP000239480">
    <property type="component" value="Unassembled WGS sequence"/>
</dbReference>
<evidence type="ECO:0000313" key="2">
    <source>
        <dbReference type="Proteomes" id="UP000239480"/>
    </source>
</evidence>
<comment type="caution">
    <text evidence="1">The sequence shown here is derived from an EMBL/GenBank/DDBJ whole genome shotgun (WGS) entry which is preliminary data.</text>
</comment>
<keyword evidence="2" id="KW-1185">Reference proteome</keyword>
<name>A0A2T0RDP9_9RHOB</name>
<dbReference type="EMBL" id="PVTD01000026">
    <property type="protein sequence ID" value="PRY19230.1"/>
    <property type="molecule type" value="Genomic_DNA"/>
</dbReference>
<accession>A0A2T0RDP9</accession>
<protein>
    <submittedName>
        <fullName evidence="1">Uncharacterized protein</fullName>
    </submittedName>
</protein>
<dbReference type="AlphaFoldDB" id="A0A2T0RDP9"/>
<reference evidence="1 2" key="1">
    <citation type="submission" date="2018-03" db="EMBL/GenBank/DDBJ databases">
        <title>Genomic Encyclopedia of Archaeal and Bacterial Type Strains, Phase II (KMG-II): from individual species to whole genera.</title>
        <authorList>
            <person name="Goeker M."/>
        </authorList>
    </citation>
    <scope>NUCLEOTIDE SEQUENCE [LARGE SCALE GENOMIC DNA]</scope>
    <source>
        <strain evidence="1 2">DSM 29328</strain>
    </source>
</reference>
<dbReference type="RefSeq" id="WP_211301069.1">
    <property type="nucleotide sequence ID" value="NZ_PVTD01000026.1"/>
</dbReference>
<sequence>MTEAQQIVLNHQLKKLKLPTILREYDKQAQLCAAEARDHVQFRQTS</sequence>
<organism evidence="1 2">
    <name type="scientific">Aliiruegeria haliotis</name>
    <dbReference type="NCBI Taxonomy" id="1280846"/>
    <lineage>
        <taxon>Bacteria</taxon>
        <taxon>Pseudomonadati</taxon>
        <taxon>Pseudomonadota</taxon>
        <taxon>Alphaproteobacteria</taxon>
        <taxon>Rhodobacterales</taxon>
        <taxon>Roseobacteraceae</taxon>
        <taxon>Aliiruegeria</taxon>
    </lineage>
</organism>
<gene>
    <name evidence="1" type="ORF">CLV78_1262</name>
</gene>